<dbReference type="InterPro" id="IPR037293">
    <property type="entry name" value="Gal_Oxidase_central_sf"/>
</dbReference>
<evidence type="ECO:0000313" key="4">
    <source>
        <dbReference type="Proteomes" id="UP000186455"/>
    </source>
</evidence>
<proteinExistence type="predicted"/>
<dbReference type="SUPFAM" id="SSF50965">
    <property type="entry name" value="Galactose oxidase, central domain"/>
    <property type="match status" value="2"/>
</dbReference>
<name>A0A1Q4V036_9ACTN</name>
<organism evidence="3 4">
    <name type="scientific">Streptomyces uncialis</name>
    <dbReference type="NCBI Taxonomy" id="1048205"/>
    <lineage>
        <taxon>Bacteria</taxon>
        <taxon>Bacillati</taxon>
        <taxon>Actinomycetota</taxon>
        <taxon>Actinomycetes</taxon>
        <taxon>Kitasatosporales</taxon>
        <taxon>Streptomycetaceae</taxon>
        <taxon>Streptomyces</taxon>
    </lineage>
</organism>
<gene>
    <name evidence="3" type="ORF">AB852_32635</name>
</gene>
<keyword evidence="4" id="KW-1185">Reference proteome</keyword>
<reference evidence="3 4" key="1">
    <citation type="submission" date="2015-06" db="EMBL/GenBank/DDBJ databases">
        <title>Cloning and characterization of the uncialamcin biosynthetic gene cluster.</title>
        <authorList>
            <person name="Yan X."/>
            <person name="Huang T."/>
            <person name="Ge H."/>
            <person name="Shen B."/>
        </authorList>
    </citation>
    <scope>NUCLEOTIDE SEQUENCE [LARGE SCALE GENOMIC DNA]</scope>
    <source>
        <strain evidence="3 4">DCA2648</strain>
    </source>
</reference>
<dbReference type="PANTHER" id="PTHR32208:SF21">
    <property type="entry name" value="LOW QUALITY PROTEIN: ALDEHYDE OXIDASE GLOX-LIKE"/>
    <property type="match status" value="1"/>
</dbReference>
<dbReference type="AlphaFoldDB" id="A0A1Q4V036"/>
<dbReference type="InterPro" id="IPR049305">
    <property type="entry name" value="GlxA-like_b-barrel"/>
</dbReference>
<dbReference type="CDD" id="cd02851">
    <property type="entry name" value="E_set_GO_C"/>
    <property type="match status" value="1"/>
</dbReference>
<dbReference type="STRING" id="1048205.AB852_32635"/>
<dbReference type="Proteomes" id="UP000186455">
    <property type="component" value="Unassembled WGS sequence"/>
</dbReference>
<dbReference type="Pfam" id="PF09118">
    <property type="entry name" value="GO-like_E_set"/>
    <property type="match status" value="1"/>
</dbReference>
<accession>A0A1Q4V036</accession>
<evidence type="ECO:0000313" key="3">
    <source>
        <dbReference type="EMBL" id="OKH91187.1"/>
    </source>
</evidence>
<dbReference type="InterPro" id="IPR011043">
    <property type="entry name" value="Gal_Oxase/kelch_b-propeller"/>
</dbReference>
<dbReference type="EMBL" id="LFBV01000010">
    <property type="protein sequence ID" value="OKH91187.1"/>
    <property type="molecule type" value="Genomic_DNA"/>
</dbReference>
<dbReference type="InterPro" id="IPR011498">
    <property type="entry name" value="Kelch_2"/>
</dbReference>
<sequence length="645" mass="71280">MKDRSSRRRARRIAIGTAVVVALAGMNGPALYRFGSEQYHEYTINKQEYKAENGHWKIMEFPEEYRQNTIHAAVLRTGKVLLVAGSGNVQENFDRKQFDTRLWDPETDKIKKIDTPTDLFCTGHTQLGNGNLLIAGGTKRYEKLEGDVTKAGGLMVVHNENPDKPITLPAGTRFTGKTNGKSFISKDPVVVERAKKVFDKVTGRFLRNDPGLGRIYVEAAQSGAKHETGAQDNYKVEGLKPADTRNTYGMAEKLALDKKDFQGIRDAFEFDPVAEKYIRVDPMKEARWYPTLTTLSDGKILSLSGLDEIGQLVPGKNEVYDPETKEWEYTEGIRQFPTYPAVSLMQDGRLFYSGSNAGYGPADEGREPGVWDLESNKFTKVPGLSDPKLMETSGTVLLPPAQDEKYMVIGGGGVGESDEASKRTRIVDLLADKPRFEDGPEMEKGTRYPQASILPDDSVLVSGGSEDYRGRGGSDILQARLYDTGANSFKRVADPLVGRNYHSGSLLLPDGRVMFFGSDSLYADKANTKPGKFEQRVEIYTPPYLFRDSRPSLAGGPKKIERGGSATFTTRDSASVKSARLMRPSASTHVTDIDQKSIALKMTKTADGVTVTVPESRNLVQSGWYMLFVTDDKGTPSKAQWVNVP</sequence>
<dbReference type="InterPro" id="IPR015202">
    <property type="entry name" value="GO-like_E_set"/>
</dbReference>
<dbReference type="InterPro" id="IPR013783">
    <property type="entry name" value="Ig-like_fold"/>
</dbReference>
<feature type="domain" description="GlxA-like beta barrel" evidence="2">
    <location>
        <begin position="150"/>
        <end position="254"/>
    </location>
</feature>
<dbReference type="Gene3D" id="2.60.40.10">
    <property type="entry name" value="Immunoglobulins"/>
    <property type="match status" value="1"/>
</dbReference>
<dbReference type="PANTHER" id="PTHR32208">
    <property type="entry name" value="SECRETED PROTEIN-RELATED"/>
    <property type="match status" value="1"/>
</dbReference>
<feature type="domain" description="Galactose oxidase-like Early set" evidence="1">
    <location>
        <begin position="550"/>
        <end position="644"/>
    </location>
</feature>
<dbReference type="GO" id="GO:0005975">
    <property type="term" value="P:carbohydrate metabolic process"/>
    <property type="evidence" value="ECO:0007669"/>
    <property type="project" value="UniProtKB-ARBA"/>
</dbReference>
<evidence type="ECO:0000259" key="2">
    <source>
        <dbReference type="Pfam" id="PF21110"/>
    </source>
</evidence>
<dbReference type="Pfam" id="PF21110">
    <property type="entry name" value="GlxA"/>
    <property type="match status" value="1"/>
</dbReference>
<dbReference type="Gene3D" id="2.130.10.80">
    <property type="entry name" value="Galactose oxidase/kelch, beta-propeller"/>
    <property type="match status" value="2"/>
</dbReference>
<evidence type="ECO:0000259" key="1">
    <source>
        <dbReference type="Pfam" id="PF09118"/>
    </source>
</evidence>
<dbReference type="RefSeq" id="WP_073793867.1">
    <property type="nucleotide sequence ID" value="NZ_LFBV01000010.1"/>
</dbReference>
<protein>
    <submittedName>
        <fullName evidence="3">Galactose oxidase</fullName>
    </submittedName>
</protein>
<dbReference type="Pfam" id="PF07646">
    <property type="entry name" value="Kelch_2"/>
    <property type="match status" value="1"/>
</dbReference>
<comment type="caution">
    <text evidence="3">The sequence shown here is derived from an EMBL/GenBank/DDBJ whole genome shotgun (WGS) entry which is preliminary data.</text>
</comment>
<dbReference type="SUPFAM" id="SSF81296">
    <property type="entry name" value="E set domains"/>
    <property type="match status" value="1"/>
</dbReference>
<dbReference type="InterPro" id="IPR014756">
    <property type="entry name" value="Ig_E-set"/>
</dbReference>